<dbReference type="Gene3D" id="3.40.50.10140">
    <property type="entry name" value="Toll/interleukin-1 receptor homology (TIR) domain"/>
    <property type="match status" value="1"/>
</dbReference>
<sequence length="291" mass="34481">MYKSVQIMDFSHVECIIDIDIIKYKEKIKRAYLEPLEQYLLDDTNEIFSADKIQEKLFPTIKDNDIFLSHAHADENNVIKLAVYLEKYGLKVFVDSLVWGNAYDLLEKIDRKYCWQEESRTFNYHQRNHTTANVYMILNTALHKMIDQSELYLFLGSETSVNIKDVINSSRKESVRSPWIYSELMFANQVQRKPKVRSGIMLESAPNKSNIAKDSNLVRTIQFDYDKPDLEYSFSQFNFEEWLKTIPYNYKDFSNSDHIRDIDNLRDMQSEKILDSFYISVENFGKARETK</sequence>
<organism evidence="1 2">
    <name type="scientific">Proteus penneri</name>
    <dbReference type="NCBI Taxonomy" id="102862"/>
    <lineage>
        <taxon>Bacteria</taxon>
        <taxon>Pseudomonadati</taxon>
        <taxon>Pseudomonadota</taxon>
        <taxon>Gammaproteobacteria</taxon>
        <taxon>Enterobacterales</taxon>
        <taxon>Morganellaceae</taxon>
        <taxon>Proteus</taxon>
    </lineage>
</organism>
<dbReference type="InterPro" id="IPR035897">
    <property type="entry name" value="Toll_tir_struct_dom_sf"/>
</dbReference>
<keyword evidence="2" id="KW-1185">Reference proteome</keyword>
<reference evidence="1 2" key="1">
    <citation type="submission" date="2020-12" db="EMBL/GenBank/DDBJ databases">
        <title>Enhanced detection system for hospital associated transmission using whole genome sequencing surveillance.</title>
        <authorList>
            <person name="Harrison L.H."/>
            <person name="Van Tyne D."/>
            <person name="Marsh J.W."/>
            <person name="Griffith M.P."/>
            <person name="Snyder D.J."/>
            <person name="Cooper V.S."/>
            <person name="Mustapha M."/>
        </authorList>
    </citation>
    <scope>NUCLEOTIDE SEQUENCE [LARGE SCALE GENOMIC DNA]</scope>
    <source>
        <strain evidence="1 2">PR00195</strain>
    </source>
</reference>
<accession>A0ABS0W631</accession>
<proteinExistence type="predicted"/>
<dbReference type="Proteomes" id="UP000619976">
    <property type="component" value="Unassembled WGS sequence"/>
</dbReference>
<gene>
    <name evidence="1" type="ORF">JFQ69_13970</name>
</gene>
<protein>
    <submittedName>
        <fullName evidence="1">Toll/interleukin-1 receptor domain-containing protein</fullName>
    </submittedName>
</protein>
<evidence type="ECO:0000313" key="2">
    <source>
        <dbReference type="Proteomes" id="UP000619976"/>
    </source>
</evidence>
<dbReference type="SUPFAM" id="SSF52200">
    <property type="entry name" value="Toll/Interleukin receptor TIR domain"/>
    <property type="match status" value="1"/>
</dbReference>
<comment type="caution">
    <text evidence="1">The sequence shown here is derived from an EMBL/GenBank/DDBJ whole genome shotgun (WGS) entry which is preliminary data.</text>
</comment>
<dbReference type="EMBL" id="JAEKCB010000007">
    <property type="protein sequence ID" value="MBJ2118764.1"/>
    <property type="molecule type" value="Genomic_DNA"/>
</dbReference>
<keyword evidence="1" id="KW-0675">Receptor</keyword>
<name>A0ABS0W631_9GAMM</name>
<evidence type="ECO:0000313" key="1">
    <source>
        <dbReference type="EMBL" id="MBJ2118764.1"/>
    </source>
</evidence>
<dbReference type="RefSeq" id="WP_161727257.1">
    <property type="nucleotide sequence ID" value="NZ_JAEKCB010000007.1"/>
</dbReference>